<dbReference type="GeneID" id="56671886"/>
<dbReference type="Gene3D" id="3.40.50.2000">
    <property type="entry name" value="Glycogen Phosphorylase B"/>
    <property type="match status" value="2"/>
</dbReference>
<reference evidence="5 7" key="2">
    <citation type="submission" date="2019-06" db="EMBL/GenBank/DDBJ databases">
        <title>Genome sequence analysis of &gt;100 Bacillus licheniformis strains suggests intrinsic resistance to this species.</title>
        <authorList>
            <person name="Wels M."/>
            <person name="Siezen R.J."/>
            <person name="Johansen E."/>
            <person name="Stuer-Lauridsen B."/>
            <person name="Bjerre K."/>
            <person name="Nielsen B.K.K."/>
        </authorList>
    </citation>
    <scope>NUCLEOTIDE SEQUENCE [LARGE SCALE GENOMIC DNA]</scope>
    <source>
        <strain evidence="5 7">BAC-15381</strain>
    </source>
</reference>
<evidence type="ECO:0000259" key="3">
    <source>
        <dbReference type="Pfam" id="PF13439"/>
    </source>
</evidence>
<dbReference type="Pfam" id="PF13439">
    <property type="entry name" value="Glyco_transf_4"/>
    <property type="match status" value="1"/>
</dbReference>
<dbReference type="AlphaFoldDB" id="A0A6I7U650"/>
<keyword evidence="4" id="KW-0808">Transferase</keyword>
<dbReference type="Proteomes" id="UP000429980">
    <property type="component" value="Unassembled WGS sequence"/>
</dbReference>
<dbReference type="EMBL" id="NILF01000022">
    <property type="protein sequence ID" value="TWL41806.1"/>
    <property type="molecule type" value="Genomic_DNA"/>
</dbReference>
<dbReference type="RefSeq" id="WP_020451764.1">
    <property type="nucleotide sequence ID" value="NZ_AP023088.1"/>
</dbReference>
<dbReference type="Proteomes" id="UP000185604">
    <property type="component" value="Unassembled WGS sequence"/>
</dbReference>
<comment type="caution">
    <text evidence="4">The sequence shown here is derived from an EMBL/GenBank/DDBJ whole genome shotgun (WGS) entry which is preliminary data.</text>
</comment>
<organism evidence="4 6">
    <name type="scientific">Bacillus paralicheniformis</name>
    <dbReference type="NCBI Taxonomy" id="1648923"/>
    <lineage>
        <taxon>Bacteria</taxon>
        <taxon>Bacillati</taxon>
        <taxon>Bacillota</taxon>
        <taxon>Bacilli</taxon>
        <taxon>Bacillales</taxon>
        <taxon>Bacillaceae</taxon>
        <taxon>Bacillus</taxon>
    </lineage>
</organism>
<protein>
    <submittedName>
        <fullName evidence="5">N-acetyl-alpha-D-glucosaminyl L-malate synthase</fullName>
    </submittedName>
    <submittedName>
        <fullName evidence="4">Putative glycosyl transferase Family 4</fullName>
    </submittedName>
</protein>
<evidence type="ECO:0000313" key="5">
    <source>
        <dbReference type="EMBL" id="TWL41806.1"/>
    </source>
</evidence>
<feature type="domain" description="Glycosyl transferase family 1" evidence="2">
    <location>
        <begin position="222"/>
        <end position="378"/>
    </location>
</feature>
<dbReference type="Pfam" id="PF00534">
    <property type="entry name" value="Glycos_transf_1"/>
    <property type="match status" value="1"/>
</dbReference>
<evidence type="ECO:0000313" key="4">
    <source>
        <dbReference type="EMBL" id="OLF89940.1"/>
    </source>
</evidence>
<dbReference type="GO" id="GO:0016757">
    <property type="term" value="F:glycosyltransferase activity"/>
    <property type="evidence" value="ECO:0007669"/>
    <property type="project" value="InterPro"/>
</dbReference>
<comment type="similarity">
    <text evidence="1">Belongs to the glycosyltransferase group 1 family. Glycosyltransferase 4 subfamily.</text>
</comment>
<gene>
    <name evidence="4" type="ORF">B4121_3215</name>
    <name evidence="5" type="ORF">CHCC15381_3975</name>
</gene>
<evidence type="ECO:0000313" key="7">
    <source>
        <dbReference type="Proteomes" id="UP000429980"/>
    </source>
</evidence>
<name>A0A6I7U650_9BACI</name>
<dbReference type="InterPro" id="IPR001296">
    <property type="entry name" value="Glyco_trans_1"/>
</dbReference>
<evidence type="ECO:0000256" key="1">
    <source>
        <dbReference type="ARBA" id="ARBA00009481"/>
    </source>
</evidence>
<reference evidence="4 6" key="1">
    <citation type="journal article" date="2016" name="Front. Microbiol.">
        <title>High-Level Heat Resistance of Spores of Bacillus amyloliquefaciens and Bacillus licheniformis Results from the Presence of a spoVA Operon in a Tn1546 Transposon.</title>
        <authorList>
            <person name="Berendsen E.M."/>
            <person name="Koning R.A."/>
            <person name="Boekhorst J."/>
            <person name="de Jong A."/>
            <person name="Kuipers O.P."/>
            <person name="Wells-Bennik M.H."/>
        </authorList>
    </citation>
    <scope>NUCLEOTIDE SEQUENCE [LARGE SCALE GENOMIC DNA]</scope>
    <source>
        <strain evidence="4 6">B4121</strain>
    </source>
</reference>
<dbReference type="EMBL" id="LKPO01000021">
    <property type="protein sequence ID" value="OLF89940.1"/>
    <property type="molecule type" value="Genomic_DNA"/>
</dbReference>
<proteinExistence type="inferred from homology"/>
<evidence type="ECO:0000259" key="2">
    <source>
        <dbReference type="Pfam" id="PF00534"/>
    </source>
</evidence>
<evidence type="ECO:0000313" key="6">
    <source>
        <dbReference type="Proteomes" id="UP000185604"/>
    </source>
</evidence>
<dbReference type="PANTHER" id="PTHR12526">
    <property type="entry name" value="GLYCOSYLTRANSFERASE"/>
    <property type="match status" value="1"/>
</dbReference>
<accession>A0A6I7U650</accession>
<feature type="domain" description="Glycosyltransferase subfamily 4-like N-terminal" evidence="3">
    <location>
        <begin position="14"/>
        <end position="207"/>
    </location>
</feature>
<dbReference type="CDD" id="cd03801">
    <property type="entry name" value="GT4_PimA-like"/>
    <property type="match status" value="1"/>
</dbReference>
<dbReference type="InterPro" id="IPR028098">
    <property type="entry name" value="Glyco_trans_4-like_N"/>
</dbReference>
<dbReference type="SUPFAM" id="SSF53756">
    <property type="entry name" value="UDP-Glycosyltransferase/glycogen phosphorylase"/>
    <property type="match status" value="1"/>
</dbReference>
<sequence>MKILLATYWSIPHVGGVWTYMVQLKEKLESLGHEVDLLGYGEENSIIHIVNENRSIAKDQLLPLVKAMMSEEDFPEIYANQLVSYTELQRNAYELGAAYLGLDKYDIIHAQDVISSACIKRIMPKDKVLVTSIHGSVTYEIRDQLNNIHRSPTSYIAKEYFDHLEHTGAMSAETVIVANNWLKDILTEEFAVPDGKIHVSQYGYDIDGFLARMNTKTADTPETDKKVILFTSRMIGNKGIHYLIEALSQLKDTRNDWVCWMAGEGEKLAGLKIQSEQLGLVDDVVFLKNREDVPYLLSLADIYVLPSLLDNQPLSLIEAQIAGVPAVVSDAGGLPEMVEHEETGLIVPKGDAAALSSSLERLLKDDDFRNKLGINAKEFAKKHWDMDQAVTRILDIYQNTNGKEE</sequence>
<keyword evidence="7" id="KW-1185">Reference proteome</keyword>